<proteinExistence type="predicted"/>
<accession>A0AAW8SZX9</accession>
<dbReference type="PROSITE" id="PS00175">
    <property type="entry name" value="PG_MUTASE"/>
    <property type="match status" value="1"/>
</dbReference>
<feature type="binding site" evidence="4">
    <location>
        <position position="58"/>
    </location>
    <ligand>
        <name>substrate</name>
    </ligand>
</feature>
<dbReference type="SMART" id="SM00855">
    <property type="entry name" value="PGAM"/>
    <property type="match status" value="1"/>
</dbReference>
<dbReference type="Gene3D" id="3.40.50.1240">
    <property type="entry name" value="Phosphoglycerate mutase-like"/>
    <property type="match status" value="1"/>
</dbReference>
<dbReference type="PANTHER" id="PTHR48100:SF1">
    <property type="entry name" value="HISTIDINE PHOSPHATASE FAMILY PROTEIN-RELATED"/>
    <property type="match status" value="1"/>
</dbReference>
<dbReference type="InterPro" id="IPR050275">
    <property type="entry name" value="PGM_Phosphatase"/>
</dbReference>
<dbReference type="PIRSF" id="PIRSF000709">
    <property type="entry name" value="6PFK_2-Ptase"/>
    <property type="match status" value="1"/>
</dbReference>
<dbReference type="PANTHER" id="PTHR48100">
    <property type="entry name" value="BROAD-SPECIFICITY PHOSPHATASE YOR283W-RELATED"/>
    <property type="match status" value="1"/>
</dbReference>
<dbReference type="Proteomes" id="UP001249240">
    <property type="component" value="Unassembled WGS sequence"/>
</dbReference>
<keyword evidence="1" id="KW-0324">Glycolysis</keyword>
<dbReference type="GO" id="GO:0016791">
    <property type="term" value="F:phosphatase activity"/>
    <property type="evidence" value="ECO:0007669"/>
    <property type="project" value="TreeGrafter"/>
</dbReference>
<reference evidence="5" key="1">
    <citation type="submission" date="2023-03" db="EMBL/GenBank/DDBJ databases">
        <authorList>
            <person name="Shen W."/>
            <person name="Cai J."/>
        </authorList>
    </citation>
    <scope>NUCLEOTIDE SEQUENCE</scope>
    <source>
        <strain evidence="5">B646-2</strain>
    </source>
</reference>
<feature type="active site" description="Proton donor/acceptor" evidence="3">
    <location>
        <position position="80"/>
    </location>
</feature>
<evidence type="ECO:0000313" key="5">
    <source>
        <dbReference type="EMBL" id="MDT2539628.1"/>
    </source>
</evidence>
<dbReference type="RefSeq" id="WP_010744593.1">
    <property type="nucleotide sequence ID" value="NZ_BAAAXM010000028.1"/>
</dbReference>
<dbReference type="InterPro" id="IPR029033">
    <property type="entry name" value="His_PPase_superfam"/>
</dbReference>
<dbReference type="SUPFAM" id="SSF53254">
    <property type="entry name" value="Phosphoglycerate mutase-like"/>
    <property type="match status" value="1"/>
</dbReference>
<name>A0AAW8SZX9_9ENTE</name>
<dbReference type="CDD" id="cd07067">
    <property type="entry name" value="HP_PGM_like"/>
    <property type="match status" value="1"/>
</dbReference>
<dbReference type="Pfam" id="PF00300">
    <property type="entry name" value="His_Phos_1"/>
    <property type="match status" value="1"/>
</dbReference>
<dbReference type="AlphaFoldDB" id="A0AAW8SZX9"/>
<keyword evidence="2" id="KW-0413">Isomerase</keyword>
<comment type="caution">
    <text evidence="5">The sequence shown here is derived from an EMBL/GenBank/DDBJ whole genome shotgun (WGS) entry which is preliminary data.</text>
</comment>
<dbReference type="InterPro" id="IPR013078">
    <property type="entry name" value="His_Pase_superF_clade-1"/>
</dbReference>
<protein>
    <submittedName>
        <fullName evidence="5">Histidine phosphatase family protein</fullName>
    </submittedName>
</protein>
<evidence type="ECO:0000313" key="6">
    <source>
        <dbReference type="Proteomes" id="UP001249240"/>
    </source>
</evidence>
<dbReference type="EMBL" id="JARPXM010000019">
    <property type="protein sequence ID" value="MDT2539628.1"/>
    <property type="molecule type" value="Genomic_DNA"/>
</dbReference>
<dbReference type="InterPro" id="IPR001345">
    <property type="entry name" value="PG/BPGM_mutase_AS"/>
</dbReference>
<dbReference type="GO" id="GO:0005737">
    <property type="term" value="C:cytoplasm"/>
    <property type="evidence" value="ECO:0007669"/>
    <property type="project" value="TreeGrafter"/>
</dbReference>
<feature type="active site" description="Tele-phosphohistidine intermediate" evidence="3">
    <location>
        <position position="8"/>
    </location>
</feature>
<evidence type="ECO:0000256" key="3">
    <source>
        <dbReference type="PIRSR" id="PIRSR613078-1"/>
    </source>
</evidence>
<organism evidence="5 6">
    <name type="scientific">Enterococcus raffinosus</name>
    <dbReference type="NCBI Taxonomy" id="71452"/>
    <lineage>
        <taxon>Bacteria</taxon>
        <taxon>Bacillati</taxon>
        <taxon>Bacillota</taxon>
        <taxon>Bacilli</taxon>
        <taxon>Lactobacillales</taxon>
        <taxon>Enterococcaceae</taxon>
        <taxon>Enterococcus</taxon>
    </lineage>
</organism>
<evidence type="ECO:0000256" key="2">
    <source>
        <dbReference type="ARBA" id="ARBA00023235"/>
    </source>
</evidence>
<sequence length="192" mass="22738">MKIYLMRHGETEFNRCHLFYGKTDISLNDQGIEQAKLLAKKFERMNNNLIVYTSTLRRTIETARIVFPDKKILSLRNLDEKDFGIWEGMSADQINSAFPLEWEQWLTSPFEYTPKNAEKFSDFQRRVLTIFEILLNQKKDFAIVGHLGVLRTILMEYFPEFDFWEINVDQGNYSLIEVENGTFTFIKWNIGV</sequence>
<evidence type="ECO:0000256" key="4">
    <source>
        <dbReference type="PIRSR" id="PIRSR613078-2"/>
    </source>
</evidence>
<feature type="binding site" evidence="4">
    <location>
        <begin position="7"/>
        <end position="14"/>
    </location>
    <ligand>
        <name>substrate</name>
    </ligand>
</feature>
<gene>
    <name evidence="5" type="ORF">P7D78_15935</name>
</gene>
<evidence type="ECO:0000256" key="1">
    <source>
        <dbReference type="ARBA" id="ARBA00023152"/>
    </source>
</evidence>